<dbReference type="PANTHER" id="PTHR11521:SF7">
    <property type="entry name" value="TROPONIN T"/>
    <property type="match status" value="1"/>
</dbReference>
<feature type="compositionally biased region" description="Basic and acidic residues" evidence="3">
    <location>
        <begin position="129"/>
        <end position="139"/>
    </location>
</feature>
<feature type="region of interest" description="Disordered" evidence="3">
    <location>
        <begin position="129"/>
        <end position="235"/>
    </location>
</feature>
<dbReference type="GO" id="GO:0045214">
    <property type="term" value="P:sarcomere organization"/>
    <property type="evidence" value="ECO:0007669"/>
    <property type="project" value="UniProtKB-ARBA"/>
</dbReference>
<feature type="region of interest" description="Disordered" evidence="3">
    <location>
        <begin position="400"/>
        <end position="460"/>
    </location>
</feature>
<evidence type="ECO:0000256" key="2">
    <source>
        <dbReference type="SAM" id="Coils"/>
    </source>
</evidence>
<dbReference type="Pfam" id="PF00992">
    <property type="entry name" value="Troponin"/>
    <property type="match status" value="1"/>
</dbReference>
<sequence length="460" mass="52383">MSDEEEQLSGEEEELEDEQEAPEEDAEEESKAEEPEETTGQDDAEPEPEKPKSRAPPAQAEKPPAEMTEAEAAMMVYIIFATVFITKMIETIQAAKKRHEEEEAAKLLNYEQRRQLEKEQIEAELRELKEKQERRRAEREAEEAEFNERRRQDEERRRKEEEERKMKADAEKARKNEEKSRRQQMMAGSFAGGHSAGAGEGRNFKVNSKGDQADKFGNLAQGSKPVSQSKEQKEEAKAAFLAAVCREVDVSGLLPNDLKERIKTLHARITKLETDKYDLEKRLERQEYDMKELHERQRQVARNNALKKGLEPEEVASTFLPPKVTTASKFDRQIDRRSYGDRRGLFEAPPVKKLPTIAHGTARPPPEWGRKTNEELEQLRKSLEPPKYVEQVKVEGARPPIAPVPLQIPDKDFEEVPIDGVAPARAEEQPEPEAEPEPVPEPEPVKKPAPPAKAARGVKA</sequence>
<feature type="compositionally biased region" description="Pro residues" evidence="3">
    <location>
        <begin position="441"/>
        <end position="451"/>
    </location>
</feature>
<accession>A0A3P6Q0A0</accession>
<evidence type="ECO:0000313" key="5">
    <source>
        <dbReference type="Proteomes" id="UP000271889"/>
    </source>
</evidence>
<protein>
    <recommendedName>
        <fullName evidence="6">Troponin T</fullName>
    </recommendedName>
</protein>
<dbReference type="Gene3D" id="1.20.5.350">
    <property type="match status" value="1"/>
</dbReference>
<evidence type="ECO:0000256" key="1">
    <source>
        <dbReference type="ARBA" id="ARBA00008330"/>
    </source>
</evidence>
<gene>
    <name evidence="4" type="ORF">CGOC_LOCUS94</name>
</gene>
<name>A0A3P6Q0A0_CYLGO</name>
<dbReference type="AlphaFoldDB" id="A0A3P6Q0A0"/>
<dbReference type="InterPro" id="IPR001978">
    <property type="entry name" value="Troponin"/>
</dbReference>
<dbReference type="GO" id="GO:0005861">
    <property type="term" value="C:troponin complex"/>
    <property type="evidence" value="ECO:0007669"/>
    <property type="project" value="InterPro"/>
</dbReference>
<feature type="coiled-coil region" evidence="2">
    <location>
        <begin position="262"/>
        <end position="296"/>
    </location>
</feature>
<feature type="compositionally biased region" description="Basic and acidic residues" evidence="3">
    <location>
        <begin position="368"/>
        <end position="383"/>
    </location>
</feature>
<evidence type="ECO:0000313" key="4">
    <source>
        <dbReference type="EMBL" id="VDK41799.1"/>
    </source>
</evidence>
<dbReference type="InterPro" id="IPR038077">
    <property type="entry name" value="Troponin_sf"/>
</dbReference>
<dbReference type="Proteomes" id="UP000271889">
    <property type="component" value="Unassembled WGS sequence"/>
</dbReference>
<keyword evidence="2" id="KW-0175">Coiled coil</keyword>
<dbReference type="EMBL" id="UYRV01000089">
    <property type="protein sequence ID" value="VDK41799.1"/>
    <property type="molecule type" value="Genomic_DNA"/>
</dbReference>
<feature type="compositionally biased region" description="Acidic residues" evidence="3">
    <location>
        <begin position="429"/>
        <end position="440"/>
    </location>
</feature>
<evidence type="ECO:0008006" key="6">
    <source>
        <dbReference type="Google" id="ProtNLM"/>
    </source>
</evidence>
<feature type="compositionally biased region" description="Low complexity" evidence="3">
    <location>
        <begin position="55"/>
        <end position="67"/>
    </location>
</feature>
<feature type="compositionally biased region" description="Gly residues" evidence="3">
    <location>
        <begin position="190"/>
        <end position="200"/>
    </location>
</feature>
<feature type="compositionally biased region" description="Polar residues" evidence="3">
    <location>
        <begin position="220"/>
        <end position="229"/>
    </location>
</feature>
<dbReference type="OrthoDB" id="330499at2759"/>
<dbReference type="GO" id="GO:0006936">
    <property type="term" value="P:muscle contraction"/>
    <property type="evidence" value="ECO:0007669"/>
    <property type="project" value="TreeGrafter"/>
</dbReference>
<feature type="compositionally biased region" description="Basic and acidic residues" evidence="3">
    <location>
        <begin position="146"/>
        <end position="181"/>
    </location>
</feature>
<organism evidence="4 5">
    <name type="scientific">Cylicostephanus goldi</name>
    <name type="common">Nematode worm</name>
    <dbReference type="NCBI Taxonomy" id="71465"/>
    <lineage>
        <taxon>Eukaryota</taxon>
        <taxon>Metazoa</taxon>
        <taxon>Ecdysozoa</taxon>
        <taxon>Nematoda</taxon>
        <taxon>Chromadorea</taxon>
        <taxon>Rhabditida</taxon>
        <taxon>Rhabditina</taxon>
        <taxon>Rhabditomorpha</taxon>
        <taxon>Strongyloidea</taxon>
        <taxon>Strongylidae</taxon>
        <taxon>Cylicostephanus</taxon>
    </lineage>
</organism>
<feature type="region of interest" description="Disordered" evidence="3">
    <location>
        <begin position="341"/>
        <end position="383"/>
    </location>
</feature>
<dbReference type="FunFam" id="1.20.5.350:FF:000003">
    <property type="entry name" value="Troponin T isoform 5"/>
    <property type="match status" value="1"/>
</dbReference>
<dbReference type="SUPFAM" id="SSF90250">
    <property type="entry name" value="Troponin coil-coiled subunits"/>
    <property type="match status" value="1"/>
</dbReference>
<comment type="similarity">
    <text evidence="1">Belongs to the troponin T family.</text>
</comment>
<feature type="compositionally biased region" description="Acidic residues" evidence="3">
    <location>
        <begin position="1"/>
        <end position="46"/>
    </location>
</feature>
<proteinExistence type="inferred from homology"/>
<dbReference type="PANTHER" id="PTHR11521">
    <property type="entry name" value="TROPONIN T"/>
    <property type="match status" value="1"/>
</dbReference>
<reference evidence="4 5" key="1">
    <citation type="submission" date="2018-11" db="EMBL/GenBank/DDBJ databases">
        <authorList>
            <consortium name="Pathogen Informatics"/>
        </authorList>
    </citation>
    <scope>NUCLEOTIDE SEQUENCE [LARGE SCALE GENOMIC DNA]</scope>
</reference>
<dbReference type="GO" id="GO:0006937">
    <property type="term" value="P:regulation of muscle contraction"/>
    <property type="evidence" value="ECO:0007669"/>
    <property type="project" value="InterPro"/>
</dbReference>
<dbReference type="GO" id="GO:0005523">
    <property type="term" value="F:tropomyosin binding"/>
    <property type="evidence" value="ECO:0007669"/>
    <property type="project" value="TreeGrafter"/>
</dbReference>
<feature type="region of interest" description="Disordered" evidence="3">
    <location>
        <begin position="1"/>
        <end position="67"/>
    </location>
</feature>
<dbReference type="InterPro" id="IPR027707">
    <property type="entry name" value="TNNT"/>
</dbReference>
<evidence type="ECO:0000256" key="3">
    <source>
        <dbReference type="SAM" id="MobiDB-lite"/>
    </source>
</evidence>
<keyword evidence="5" id="KW-1185">Reference proteome</keyword>